<dbReference type="Gene3D" id="3.40.50.880">
    <property type="match status" value="1"/>
</dbReference>
<dbReference type="AlphaFoldDB" id="A0A381XNG4"/>
<dbReference type="EMBL" id="UINC01015658">
    <property type="protein sequence ID" value="SVA65783.1"/>
    <property type="molecule type" value="Genomic_DNA"/>
</dbReference>
<dbReference type="PANTHER" id="PTHR40469">
    <property type="entry name" value="SECRETED GLYCOSYL HYDROLASE"/>
    <property type="match status" value="1"/>
</dbReference>
<reference evidence="2" key="1">
    <citation type="submission" date="2018-05" db="EMBL/GenBank/DDBJ databases">
        <authorList>
            <person name="Lanie J.A."/>
            <person name="Ng W.-L."/>
            <person name="Kazmierczak K.M."/>
            <person name="Andrzejewski T.M."/>
            <person name="Davidsen T.M."/>
            <person name="Wayne K.J."/>
            <person name="Tettelin H."/>
            <person name="Glass J.I."/>
            <person name="Rusch D."/>
            <person name="Podicherti R."/>
            <person name="Tsui H.-C.T."/>
            <person name="Winkler M.E."/>
        </authorList>
    </citation>
    <scope>NUCLEOTIDE SEQUENCE</scope>
</reference>
<sequence>MGKINTLVFAGGSIHDWKGCSEVITDVLSNHDAFELTIIEDDLNALVSPNLDPYDLIVFYYTVGEINDAQKNGLLNHISSGKGYVGIHSAADSFRDCPEYRSMVGGHFITHPHYREYQVSITDSEHPITEDLVEFNVTDEQYILDYDHRVNVLASALHKGSMMPVVWTKNWGQGRVFYLALGHDKKACQHDNFAILLQRGALWAGTLET</sequence>
<evidence type="ECO:0000313" key="2">
    <source>
        <dbReference type="EMBL" id="SVA65783.1"/>
    </source>
</evidence>
<accession>A0A381XNG4</accession>
<dbReference type="Pfam" id="PF06283">
    <property type="entry name" value="ThuA"/>
    <property type="match status" value="1"/>
</dbReference>
<evidence type="ECO:0000259" key="1">
    <source>
        <dbReference type="Pfam" id="PF06283"/>
    </source>
</evidence>
<dbReference type="InterPro" id="IPR029010">
    <property type="entry name" value="ThuA-like"/>
</dbReference>
<name>A0A381XNG4_9ZZZZ</name>
<feature type="domain" description="ThuA-like" evidence="1">
    <location>
        <begin position="7"/>
        <end position="204"/>
    </location>
</feature>
<proteinExistence type="predicted"/>
<protein>
    <recommendedName>
        <fullName evidence="1">ThuA-like domain-containing protein</fullName>
    </recommendedName>
</protein>
<dbReference type="PANTHER" id="PTHR40469:SF2">
    <property type="entry name" value="GALACTOSE-BINDING DOMAIN-LIKE SUPERFAMILY PROTEIN"/>
    <property type="match status" value="1"/>
</dbReference>
<gene>
    <name evidence="2" type="ORF">METZ01_LOCUS118637</name>
</gene>
<dbReference type="SUPFAM" id="SSF52317">
    <property type="entry name" value="Class I glutamine amidotransferase-like"/>
    <property type="match status" value="1"/>
</dbReference>
<organism evidence="2">
    <name type="scientific">marine metagenome</name>
    <dbReference type="NCBI Taxonomy" id="408172"/>
    <lineage>
        <taxon>unclassified sequences</taxon>
        <taxon>metagenomes</taxon>
        <taxon>ecological metagenomes</taxon>
    </lineage>
</organism>
<dbReference type="InterPro" id="IPR029062">
    <property type="entry name" value="Class_I_gatase-like"/>
</dbReference>